<comment type="caution">
    <text evidence="3">The sequence shown here is derived from an EMBL/GenBank/DDBJ whole genome shotgun (WGS) entry which is preliminary data.</text>
</comment>
<feature type="transmembrane region" description="Helical" evidence="1">
    <location>
        <begin position="133"/>
        <end position="153"/>
    </location>
</feature>
<dbReference type="PANTHER" id="PTHR14969:SF13">
    <property type="entry name" value="AT30094P"/>
    <property type="match status" value="1"/>
</dbReference>
<feature type="domain" description="Phosphatidic acid phosphatase type 2/haloperoxidase" evidence="2">
    <location>
        <begin position="91"/>
        <end position="205"/>
    </location>
</feature>
<dbReference type="SUPFAM" id="SSF48317">
    <property type="entry name" value="Acid phosphatase/Vanadium-dependent haloperoxidase"/>
    <property type="match status" value="1"/>
</dbReference>
<feature type="transmembrane region" description="Helical" evidence="1">
    <location>
        <begin position="92"/>
        <end position="113"/>
    </location>
</feature>
<dbReference type="PATRIC" id="fig|137591.24.peg.1232"/>
<dbReference type="InterPro" id="IPR000326">
    <property type="entry name" value="PAP2/HPO"/>
</dbReference>
<dbReference type="EMBL" id="JWHT01000029">
    <property type="protein sequence ID" value="KIU24214.1"/>
    <property type="molecule type" value="Genomic_DNA"/>
</dbReference>
<accession>A0A0D1KHB3</accession>
<dbReference type="Pfam" id="PF01569">
    <property type="entry name" value="PAP2"/>
    <property type="match status" value="1"/>
</dbReference>
<dbReference type="Proteomes" id="UP000032289">
    <property type="component" value="Unassembled WGS sequence"/>
</dbReference>
<keyword evidence="1" id="KW-1133">Transmembrane helix</keyword>
<gene>
    <name evidence="3" type="ORF">ab3b_01261</name>
</gene>
<dbReference type="CDD" id="cd03392">
    <property type="entry name" value="PAP2_like_2"/>
    <property type="match status" value="1"/>
</dbReference>
<dbReference type="InterPro" id="IPR036938">
    <property type="entry name" value="PAP2/HPO_sf"/>
</dbReference>
<feature type="transmembrane region" description="Helical" evidence="1">
    <location>
        <begin position="160"/>
        <end position="178"/>
    </location>
</feature>
<feature type="transmembrane region" description="Helical" evidence="1">
    <location>
        <begin position="68"/>
        <end position="85"/>
    </location>
</feature>
<feature type="transmembrane region" description="Helical" evidence="1">
    <location>
        <begin position="184"/>
        <end position="204"/>
    </location>
</feature>
<feature type="transmembrane region" description="Helical" evidence="1">
    <location>
        <begin position="12"/>
        <end position="30"/>
    </location>
</feature>
<name>A0A0D1KHB3_9LACO</name>
<organism evidence="3 4">
    <name type="scientific">Weissella cibaria</name>
    <dbReference type="NCBI Taxonomy" id="137591"/>
    <lineage>
        <taxon>Bacteria</taxon>
        <taxon>Bacillati</taxon>
        <taxon>Bacillota</taxon>
        <taxon>Bacilli</taxon>
        <taxon>Lactobacillales</taxon>
        <taxon>Lactobacillaceae</taxon>
        <taxon>Weissella</taxon>
    </lineage>
</organism>
<dbReference type="AlphaFoldDB" id="A0A0D1KHB3"/>
<proteinExistence type="predicted"/>
<keyword evidence="1" id="KW-0812">Transmembrane</keyword>
<evidence type="ECO:0000313" key="4">
    <source>
        <dbReference type="Proteomes" id="UP000032289"/>
    </source>
</evidence>
<evidence type="ECO:0000313" key="3">
    <source>
        <dbReference type="EMBL" id="KIU24214.1"/>
    </source>
</evidence>
<dbReference type="SMART" id="SM00014">
    <property type="entry name" value="acidPPc"/>
    <property type="match status" value="1"/>
</dbReference>
<evidence type="ECO:0000259" key="2">
    <source>
        <dbReference type="SMART" id="SM00014"/>
    </source>
</evidence>
<protein>
    <submittedName>
        <fullName evidence="3">PAP2 (Acid phosphatase) superfamily protein</fullName>
    </submittedName>
</protein>
<dbReference type="RefSeq" id="WP_043941254.1">
    <property type="nucleotide sequence ID" value="NZ_JWHT01000029.1"/>
</dbReference>
<reference evidence="3 4" key="1">
    <citation type="journal article" date="2015" name="Microbiology (Mosc.)">
        <title>Genomics of the Weissella cibaria species with an examination of its metabolic traits.</title>
        <authorList>
            <person name="Lynch K.M."/>
            <person name="Lucid A."/>
            <person name="Arendt E.K."/>
            <person name="Sleator R.D."/>
            <person name="Lucey B."/>
            <person name="Coffey A."/>
        </authorList>
    </citation>
    <scope>NUCLEOTIDE SEQUENCE [LARGE SCALE GENOMIC DNA]</scope>
    <source>
        <strain evidence="3 4">AB3b</strain>
    </source>
</reference>
<dbReference type="PANTHER" id="PTHR14969">
    <property type="entry name" value="SPHINGOSINE-1-PHOSPHATE PHOSPHOHYDROLASE"/>
    <property type="match status" value="1"/>
</dbReference>
<dbReference type="Gene3D" id="1.20.144.10">
    <property type="entry name" value="Phosphatidic acid phosphatase type 2/haloperoxidase"/>
    <property type="match status" value="2"/>
</dbReference>
<evidence type="ECO:0000256" key="1">
    <source>
        <dbReference type="SAM" id="Phobius"/>
    </source>
</evidence>
<sequence length="230" mass="26377">MSQMRKFDYLQLGVAIAGLLMFIFLAFGYTHHLGYIDWIDQFGFKHIREPLIPERSWFFRNITRGGNTKWTALVMTITAIIALLIRKIDVAVFMVVNVGVFGLGVMVLMKHIFHRPRPDIYHVIAQGGYSFPSGHALNAVLLYGSLIVLVHYYLKKQDQLRYAFMTLFGALVFAIPISRVYLGVHYLSDVLAGFSLVVFFLIMSKELIFKYRTREVFEHAINPEPSANHA</sequence>
<keyword evidence="1" id="KW-0472">Membrane</keyword>